<feature type="transmembrane region" description="Helical" evidence="1">
    <location>
        <begin position="85"/>
        <end position="106"/>
    </location>
</feature>
<keyword evidence="1" id="KW-0472">Membrane</keyword>
<keyword evidence="1" id="KW-1133">Transmembrane helix</keyword>
<keyword evidence="3" id="KW-1185">Reference proteome</keyword>
<dbReference type="RefSeq" id="WP_092539383.1">
    <property type="nucleotide sequence ID" value="NZ_FOKV01000001.1"/>
</dbReference>
<dbReference type="EMBL" id="FOKV01000001">
    <property type="protein sequence ID" value="SFB68260.1"/>
    <property type="molecule type" value="Genomic_DNA"/>
</dbReference>
<dbReference type="NCBIfam" id="TIGR04127">
    <property type="entry name" value="flavo_near_exo"/>
    <property type="match status" value="1"/>
</dbReference>
<dbReference type="STRING" id="1334022.SAMN04487907_10124"/>
<name>A0A1I1D645_9FLAO</name>
<evidence type="ECO:0000313" key="3">
    <source>
        <dbReference type="Proteomes" id="UP000199438"/>
    </source>
</evidence>
<dbReference type="Proteomes" id="UP000199438">
    <property type="component" value="Unassembled WGS sequence"/>
</dbReference>
<evidence type="ECO:0000256" key="1">
    <source>
        <dbReference type="SAM" id="Phobius"/>
    </source>
</evidence>
<dbReference type="AlphaFoldDB" id="A0A1I1D645"/>
<feature type="transmembrane region" description="Helical" evidence="1">
    <location>
        <begin position="7"/>
        <end position="23"/>
    </location>
</feature>
<feature type="transmembrane region" description="Helical" evidence="1">
    <location>
        <begin position="59"/>
        <end position="78"/>
    </location>
</feature>
<reference evidence="3" key="1">
    <citation type="submission" date="2016-10" db="EMBL/GenBank/DDBJ databases">
        <authorList>
            <person name="Varghese N."/>
            <person name="Submissions S."/>
        </authorList>
    </citation>
    <scope>NUCLEOTIDE SEQUENCE [LARGE SCALE GENOMIC DNA]</scope>
    <source>
        <strain evidence="3">DSM 24499</strain>
    </source>
</reference>
<accession>A0A1I1D645</accession>
<gene>
    <name evidence="2" type="ORF">SAMN04487907_10124</name>
</gene>
<organism evidence="2 3">
    <name type="scientific">Zunongwangia mangrovi</name>
    <dbReference type="NCBI Taxonomy" id="1334022"/>
    <lineage>
        <taxon>Bacteria</taxon>
        <taxon>Pseudomonadati</taxon>
        <taxon>Bacteroidota</taxon>
        <taxon>Flavobacteriia</taxon>
        <taxon>Flavobacteriales</taxon>
        <taxon>Flavobacteriaceae</taxon>
        <taxon>Zunongwangia</taxon>
    </lineage>
</organism>
<feature type="transmembrane region" description="Helical" evidence="1">
    <location>
        <begin position="118"/>
        <end position="139"/>
    </location>
</feature>
<proteinExistence type="predicted"/>
<protein>
    <submittedName>
        <fullName evidence="2">Exosortase F-associated protein</fullName>
    </submittedName>
</protein>
<sequence>MKARYRIIFIGILVIVLAAIRFYESSLFYDPLIRFFKSSDYLRDKIPEFKPGLLILNTFFRYTLNSLISVGIIAIAFVDRNIVKFSAVLFLLLFGIAGSVFTYLVFTIENEHFLALFYVRRFLIHPVFILVLLPAFYYYRMHNRRRKNLN</sequence>
<keyword evidence="1" id="KW-0812">Transmembrane</keyword>
<dbReference type="OrthoDB" id="982493at2"/>
<dbReference type="InterPro" id="IPR026414">
    <property type="entry name" value="ExosoTase_F-assoc_memb"/>
</dbReference>
<evidence type="ECO:0000313" key="2">
    <source>
        <dbReference type="EMBL" id="SFB68260.1"/>
    </source>
</evidence>